<feature type="region of interest" description="Disordered" evidence="1">
    <location>
        <begin position="1"/>
        <end position="71"/>
    </location>
</feature>
<protein>
    <submittedName>
        <fullName evidence="2">Cleavage and polyadenylation specificity factor subunit</fullName>
    </submittedName>
</protein>
<dbReference type="HOGENOM" id="CLU_799745_0_0_1"/>
<proteinExistence type="predicted"/>
<gene>
    <name evidence="2" type="ORF">BN7_5976</name>
</gene>
<comment type="caution">
    <text evidence="2">The sequence shown here is derived from an EMBL/GenBank/DDBJ whole genome shotgun (WGS) entry which is preliminary data.</text>
</comment>
<dbReference type="Gene3D" id="3.90.79.10">
    <property type="entry name" value="Nucleoside Triphosphate Pyrophosphohydrolase"/>
    <property type="match status" value="1"/>
</dbReference>
<dbReference type="eggNOG" id="KOG1689">
    <property type="taxonomic scope" value="Eukaryota"/>
</dbReference>
<feature type="compositionally biased region" description="Polar residues" evidence="1">
    <location>
        <begin position="22"/>
        <end position="34"/>
    </location>
</feature>
<dbReference type="Pfam" id="PF13869">
    <property type="entry name" value="NUDIX_2"/>
    <property type="match status" value="1"/>
</dbReference>
<evidence type="ECO:0000313" key="2">
    <source>
        <dbReference type="EMBL" id="CCH46383.1"/>
    </source>
</evidence>
<dbReference type="InParanoid" id="K0KZ48"/>
<dbReference type="InterPro" id="IPR016706">
    <property type="entry name" value="Cleav_polyA_spec_factor_su5"/>
</dbReference>
<accession>K0KZ48</accession>
<dbReference type="PANTHER" id="PTHR13047">
    <property type="entry name" value="PRE-MRNA CLEAVAGE FACTOR IM, 25KD SUBUNIT"/>
    <property type="match status" value="1"/>
</dbReference>
<dbReference type="GO" id="GO:0005849">
    <property type="term" value="C:mRNA cleavage factor complex"/>
    <property type="evidence" value="ECO:0007669"/>
    <property type="project" value="InterPro"/>
</dbReference>
<evidence type="ECO:0000256" key="1">
    <source>
        <dbReference type="SAM" id="MobiDB-lite"/>
    </source>
</evidence>
<feature type="compositionally biased region" description="Low complexity" evidence="1">
    <location>
        <begin position="1"/>
        <end position="12"/>
    </location>
</feature>
<dbReference type="STRING" id="1206466.K0KZ48"/>
<dbReference type="Proteomes" id="UP000009328">
    <property type="component" value="Unassembled WGS sequence"/>
</dbReference>
<feature type="compositionally biased region" description="Basic and acidic residues" evidence="1">
    <location>
        <begin position="35"/>
        <end position="51"/>
    </location>
</feature>
<reference evidence="2 3" key="1">
    <citation type="journal article" date="2012" name="Eukaryot. Cell">
        <title>Draft genome sequence of Wickerhamomyces ciferrii NRRL Y-1031 F-60-10.</title>
        <authorList>
            <person name="Schneider J."/>
            <person name="Andrea H."/>
            <person name="Blom J."/>
            <person name="Jaenicke S."/>
            <person name="Ruckert C."/>
            <person name="Schorsch C."/>
            <person name="Szczepanowski R."/>
            <person name="Farwick M."/>
            <person name="Goesmann A."/>
            <person name="Puhler A."/>
            <person name="Schaffer S."/>
            <person name="Tauch A."/>
            <person name="Kohler T."/>
            <person name="Brinkrolf K."/>
        </authorList>
    </citation>
    <scope>NUCLEOTIDE SEQUENCE [LARGE SCALE GENOMIC DNA]</scope>
    <source>
        <strain evidence="3">ATCC 14091 / BCRC 22168 / CBS 111 / JCM 3599 / NBRC 0793 / NRRL Y-1031 F-60-10</strain>
    </source>
</reference>
<dbReference type="AlphaFoldDB" id="K0KZ48"/>
<sequence>MSTATSTAPIATTDKENIPPQDASNVNSVNSEKSGTSKDSRDSRESKEPKDRKKRKITYTKPSAPPRAIEPFQEGLSIEKKIYPLSNYTLTQKSYQPLKDHELKEDEAEKEALKESKQYKRKTYKSDLIPNNLLYFKNLKKYNDFYGTRRFLQFLIVVGGEKEPAVLLLKEHNQLIVPGGYLNHDEDEKTGAERILKELFDEEELAAENGNGDANGTTNGATNGSAATVQEPLTIGETIARWWRTDLKPFVYPYLPRHVTRPKELIKLVYVDLPKTRKLSYPNFYKSFAPYPLVDLYDKSEPELKSIPLFLSKILFTFIDEKNNKEYKDFIQQYSSINVDQPPKPSF</sequence>
<dbReference type="GO" id="GO:0003729">
    <property type="term" value="F:mRNA binding"/>
    <property type="evidence" value="ECO:0007669"/>
    <property type="project" value="InterPro"/>
</dbReference>
<dbReference type="EMBL" id="CAIF01000244">
    <property type="protein sequence ID" value="CCH46383.1"/>
    <property type="molecule type" value="Genomic_DNA"/>
</dbReference>
<organism evidence="2 3">
    <name type="scientific">Wickerhamomyces ciferrii (strain ATCC 14091 / BCRC 22168 / CBS 111 / JCM 3599 / NBRC 0793 / NRRL Y-1031 F-60-10)</name>
    <name type="common">Yeast</name>
    <name type="synonym">Pichia ciferrii</name>
    <dbReference type="NCBI Taxonomy" id="1206466"/>
    <lineage>
        <taxon>Eukaryota</taxon>
        <taxon>Fungi</taxon>
        <taxon>Dikarya</taxon>
        <taxon>Ascomycota</taxon>
        <taxon>Saccharomycotina</taxon>
        <taxon>Saccharomycetes</taxon>
        <taxon>Phaffomycetales</taxon>
        <taxon>Wickerhamomycetaceae</taxon>
        <taxon>Wickerhamomyces</taxon>
    </lineage>
</organism>
<evidence type="ECO:0000313" key="3">
    <source>
        <dbReference type="Proteomes" id="UP000009328"/>
    </source>
</evidence>
<keyword evidence="3" id="KW-1185">Reference proteome</keyword>
<dbReference type="GO" id="GO:0031124">
    <property type="term" value="P:mRNA 3'-end processing"/>
    <property type="evidence" value="ECO:0007669"/>
    <property type="project" value="InterPro"/>
</dbReference>
<name>K0KZ48_WICCF</name>